<dbReference type="AlphaFoldDB" id="A0A0F9HG04"/>
<protein>
    <submittedName>
        <fullName evidence="1">Uncharacterized protein</fullName>
    </submittedName>
</protein>
<organism evidence="1">
    <name type="scientific">marine sediment metagenome</name>
    <dbReference type="NCBI Taxonomy" id="412755"/>
    <lineage>
        <taxon>unclassified sequences</taxon>
        <taxon>metagenomes</taxon>
        <taxon>ecological metagenomes</taxon>
    </lineage>
</organism>
<comment type="caution">
    <text evidence="1">The sequence shown here is derived from an EMBL/GenBank/DDBJ whole genome shotgun (WGS) entry which is preliminary data.</text>
</comment>
<gene>
    <name evidence="1" type="ORF">LCGC14_1710420</name>
</gene>
<evidence type="ECO:0000313" key="1">
    <source>
        <dbReference type="EMBL" id="KKM14012.1"/>
    </source>
</evidence>
<reference evidence="1" key="1">
    <citation type="journal article" date="2015" name="Nature">
        <title>Complex archaea that bridge the gap between prokaryotes and eukaryotes.</title>
        <authorList>
            <person name="Spang A."/>
            <person name="Saw J.H."/>
            <person name="Jorgensen S.L."/>
            <person name="Zaremba-Niedzwiedzka K."/>
            <person name="Martijn J."/>
            <person name="Lind A.E."/>
            <person name="van Eijk R."/>
            <person name="Schleper C."/>
            <person name="Guy L."/>
            <person name="Ettema T.J."/>
        </authorList>
    </citation>
    <scope>NUCLEOTIDE SEQUENCE</scope>
</reference>
<sequence>MVYYIYDRRKAMSKGLNVAFLRSVPSRRLAKVYTGGQTEDYIIKRVKRKRR</sequence>
<name>A0A0F9HG04_9ZZZZ</name>
<dbReference type="EMBL" id="LAZR01015247">
    <property type="protein sequence ID" value="KKM14012.1"/>
    <property type="molecule type" value="Genomic_DNA"/>
</dbReference>
<accession>A0A0F9HG04</accession>
<proteinExistence type="predicted"/>